<dbReference type="AlphaFoldDB" id="A0A1J4KZ15"/>
<dbReference type="Proteomes" id="UP000179807">
    <property type="component" value="Unassembled WGS sequence"/>
</dbReference>
<sequence length="246" mass="29157">MKAASYSQYSKEIEECRRAFNIEHRLYNEDSYFIKFFKFPDNHSQRIRNTDIKEIGRRFDKNISQKVISSLVSRHGGPELPLNRIRHHVFGNIDCFHRFFYETLLDSESFNELVRVTTALNFHQSDKDEENLIDQANALRERFYDYSASNYRMTHKSVKSKTDKAPANPMQIYLQEPPPPPPPIPQPIPIAAQYIPREYFPAMPMQPFNQLHPMHIPHPYPEYQQISAPDNHPEMEQNKFDQILFE</sequence>
<proteinExistence type="predicted"/>
<keyword evidence="2" id="KW-1185">Reference proteome</keyword>
<protein>
    <submittedName>
        <fullName evidence="1">Uncharacterized protein</fullName>
    </submittedName>
</protein>
<reference evidence="1" key="1">
    <citation type="submission" date="2016-10" db="EMBL/GenBank/DDBJ databases">
        <authorList>
            <person name="Benchimol M."/>
            <person name="Almeida L.G."/>
            <person name="Vasconcelos A.T."/>
            <person name="Perreira-Neves A."/>
            <person name="Rosa I.A."/>
            <person name="Tasca T."/>
            <person name="Bogo M.R."/>
            <person name="de Souza W."/>
        </authorList>
    </citation>
    <scope>NUCLEOTIDE SEQUENCE [LARGE SCALE GENOMIC DNA]</scope>
    <source>
        <strain evidence="1">K</strain>
    </source>
</reference>
<accession>A0A1J4KZ15</accession>
<dbReference type="EMBL" id="MLAK01000145">
    <property type="protein sequence ID" value="OHT16104.1"/>
    <property type="molecule type" value="Genomic_DNA"/>
</dbReference>
<dbReference type="RefSeq" id="XP_068369240.1">
    <property type="nucleotide sequence ID" value="XM_068497235.1"/>
</dbReference>
<organism evidence="1 2">
    <name type="scientific">Tritrichomonas foetus</name>
    <dbReference type="NCBI Taxonomy" id="1144522"/>
    <lineage>
        <taxon>Eukaryota</taxon>
        <taxon>Metamonada</taxon>
        <taxon>Parabasalia</taxon>
        <taxon>Tritrichomonadida</taxon>
        <taxon>Tritrichomonadidae</taxon>
        <taxon>Tritrichomonas</taxon>
    </lineage>
</organism>
<dbReference type="GeneID" id="94831939"/>
<name>A0A1J4KZ15_9EUKA</name>
<evidence type="ECO:0000313" key="1">
    <source>
        <dbReference type="EMBL" id="OHT16104.1"/>
    </source>
</evidence>
<evidence type="ECO:0000313" key="2">
    <source>
        <dbReference type="Proteomes" id="UP000179807"/>
    </source>
</evidence>
<dbReference type="VEuPathDB" id="TrichDB:TRFO_13423"/>
<gene>
    <name evidence="1" type="ORF">TRFO_13423</name>
</gene>
<comment type="caution">
    <text evidence="1">The sequence shown here is derived from an EMBL/GenBank/DDBJ whole genome shotgun (WGS) entry which is preliminary data.</text>
</comment>